<dbReference type="Gene3D" id="3.80.10.10">
    <property type="entry name" value="Ribonuclease Inhibitor"/>
    <property type="match status" value="1"/>
</dbReference>
<reference evidence="2 3" key="1">
    <citation type="journal article" date="2019" name="Genome Biol. Evol.">
        <title>Insights into the evolution of the New World diploid cottons (Gossypium, subgenus Houzingenia) based on genome sequencing.</title>
        <authorList>
            <person name="Grover C.E."/>
            <person name="Arick M.A. 2nd"/>
            <person name="Thrash A."/>
            <person name="Conover J.L."/>
            <person name="Sanders W.S."/>
            <person name="Peterson D.G."/>
            <person name="Frelichowski J.E."/>
            <person name="Scheffler J.A."/>
            <person name="Scheffler B.E."/>
            <person name="Wendel J.F."/>
        </authorList>
    </citation>
    <scope>NUCLEOTIDE SEQUENCE [LARGE SCALE GENOMIC DNA]</scope>
    <source>
        <strain evidence="2">8</strain>
        <tissue evidence="2">Leaf</tissue>
    </source>
</reference>
<accession>A0A7J9FX40</accession>
<evidence type="ECO:0000313" key="3">
    <source>
        <dbReference type="Proteomes" id="UP000593568"/>
    </source>
</evidence>
<dbReference type="InterPro" id="IPR032675">
    <property type="entry name" value="LRR_dom_sf"/>
</dbReference>
<name>A0A7J9FX40_9ROSI</name>
<sequence length="85" mass="9220">IADSSFKNLSSLKLRNCKNCKSLPSVGRLPLLKDLSIIGFDQVQKIGVQHHLPSADISVPSEGFPANLTSLALSNAPKIYRSLME</sequence>
<protein>
    <recommendedName>
        <fullName evidence="1">R13L1/DRL21-like LRR repeat region domain-containing protein</fullName>
    </recommendedName>
</protein>
<evidence type="ECO:0000259" key="1">
    <source>
        <dbReference type="Pfam" id="PF25019"/>
    </source>
</evidence>
<dbReference type="EMBL" id="JABEZW010229035">
    <property type="protein sequence ID" value="MBA0789115.1"/>
    <property type="molecule type" value="Genomic_DNA"/>
</dbReference>
<keyword evidence="3" id="KW-1185">Reference proteome</keyword>
<dbReference type="SUPFAM" id="SSF52058">
    <property type="entry name" value="L domain-like"/>
    <property type="match status" value="1"/>
</dbReference>
<dbReference type="InterPro" id="IPR056789">
    <property type="entry name" value="LRR_R13L1-DRL21"/>
</dbReference>
<dbReference type="Proteomes" id="UP000593568">
    <property type="component" value="Unassembled WGS sequence"/>
</dbReference>
<evidence type="ECO:0000313" key="2">
    <source>
        <dbReference type="EMBL" id="MBA0789115.1"/>
    </source>
</evidence>
<feature type="non-terminal residue" evidence="2">
    <location>
        <position position="1"/>
    </location>
</feature>
<feature type="domain" description="R13L1/DRL21-like LRR repeat region" evidence="1">
    <location>
        <begin position="2"/>
        <end position="39"/>
    </location>
</feature>
<dbReference type="Pfam" id="PF25019">
    <property type="entry name" value="LRR_R13L1-DRL21"/>
    <property type="match status" value="1"/>
</dbReference>
<comment type="caution">
    <text evidence="2">The sequence shown here is derived from an EMBL/GenBank/DDBJ whole genome shotgun (WGS) entry which is preliminary data.</text>
</comment>
<dbReference type="AlphaFoldDB" id="A0A7J9FX40"/>
<organism evidence="2 3">
    <name type="scientific">Gossypium trilobum</name>
    <dbReference type="NCBI Taxonomy" id="34281"/>
    <lineage>
        <taxon>Eukaryota</taxon>
        <taxon>Viridiplantae</taxon>
        <taxon>Streptophyta</taxon>
        <taxon>Embryophyta</taxon>
        <taxon>Tracheophyta</taxon>
        <taxon>Spermatophyta</taxon>
        <taxon>Magnoliopsida</taxon>
        <taxon>eudicotyledons</taxon>
        <taxon>Gunneridae</taxon>
        <taxon>Pentapetalae</taxon>
        <taxon>rosids</taxon>
        <taxon>malvids</taxon>
        <taxon>Malvales</taxon>
        <taxon>Malvaceae</taxon>
        <taxon>Malvoideae</taxon>
        <taxon>Gossypium</taxon>
    </lineage>
</organism>
<proteinExistence type="predicted"/>
<gene>
    <name evidence="2" type="ORF">Gotri_026125</name>
</gene>